<dbReference type="InterPro" id="IPR004911">
    <property type="entry name" value="Interferon-induced_GILT"/>
</dbReference>
<comment type="subcellular location">
    <subcellularLocation>
        <location evidence="1">Secreted</location>
    </subcellularLocation>
</comment>
<dbReference type="GO" id="GO:0016671">
    <property type="term" value="F:oxidoreductase activity, acting on a sulfur group of donors, disulfide as acceptor"/>
    <property type="evidence" value="ECO:0007669"/>
    <property type="project" value="InterPro"/>
</dbReference>
<proteinExistence type="inferred from homology"/>
<accession>A0A914Q0M9</accession>
<protein>
    <submittedName>
        <fullName evidence="8">Gamma-interferon-inducible lysosomal thiol reductase</fullName>
    </submittedName>
</protein>
<evidence type="ECO:0000256" key="1">
    <source>
        <dbReference type="ARBA" id="ARBA00004613"/>
    </source>
</evidence>
<evidence type="ECO:0000313" key="7">
    <source>
        <dbReference type="Proteomes" id="UP000887578"/>
    </source>
</evidence>
<reference evidence="8" key="1">
    <citation type="submission" date="2022-11" db="UniProtKB">
        <authorList>
            <consortium name="WormBaseParasite"/>
        </authorList>
    </citation>
    <scope>IDENTIFICATION</scope>
</reference>
<comment type="similarity">
    <text evidence="2">Belongs to the GILT family.</text>
</comment>
<dbReference type="Proteomes" id="UP000887578">
    <property type="component" value="Unplaced"/>
</dbReference>
<name>A0A914Q0M9_9BILA</name>
<dbReference type="GO" id="GO:0005576">
    <property type="term" value="C:extracellular region"/>
    <property type="evidence" value="ECO:0007669"/>
    <property type="project" value="UniProtKB-SubCell"/>
</dbReference>
<dbReference type="AlphaFoldDB" id="A0A914Q0M9"/>
<dbReference type="PANTHER" id="PTHR13234">
    <property type="entry name" value="GAMMA-INTERFERON INDUCIBLE LYSOSOMAL THIOL REDUCTASE GILT"/>
    <property type="match status" value="1"/>
</dbReference>
<evidence type="ECO:0000313" key="8">
    <source>
        <dbReference type="WBParaSite" id="PDA_v2.g24688.t1"/>
    </source>
</evidence>
<evidence type="ECO:0000256" key="3">
    <source>
        <dbReference type="ARBA" id="ARBA00022525"/>
    </source>
</evidence>
<evidence type="ECO:0000256" key="2">
    <source>
        <dbReference type="ARBA" id="ARBA00005679"/>
    </source>
</evidence>
<evidence type="ECO:0000256" key="5">
    <source>
        <dbReference type="ARBA" id="ARBA00023180"/>
    </source>
</evidence>
<feature type="chain" id="PRO_5037732165" evidence="6">
    <location>
        <begin position="19"/>
        <end position="288"/>
    </location>
</feature>
<evidence type="ECO:0000256" key="4">
    <source>
        <dbReference type="ARBA" id="ARBA00022729"/>
    </source>
</evidence>
<dbReference type="WBParaSite" id="PDA_v2.g24688.t1">
    <property type="protein sequence ID" value="PDA_v2.g24688.t1"/>
    <property type="gene ID" value="PDA_v2.g24688"/>
</dbReference>
<organism evidence="7 8">
    <name type="scientific">Panagrolaimus davidi</name>
    <dbReference type="NCBI Taxonomy" id="227884"/>
    <lineage>
        <taxon>Eukaryota</taxon>
        <taxon>Metazoa</taxon>
        <taxon>Ecdysozoa</taxon>
        <taxon>Nematoda</taxon>
        <taxon>Chromadorea</taxon>
        <taxon>Rhabditida</taxon>
        <taxon>Tylenchina</taxon>
        <taxon>Panagrolaimomorpha</taxon>
        <taxon>Panagrolaimoidea</taxon>
        <taxon>Panagrolaimidae</taxon>
        <taxon>Panagrolaimus</taxon>
    </lineage>
</organism>
<keyword evidence="3" id="KW-0964">Secreted</keyword>
<dbReference type="Pfam" id="PF03227">
    <property type="entry name" value="GILT"/>
    <property type="match status" value="1"/>
</dbReference>
<keyword evidence="5" id="KW-0325">Glycoprotein</keyword>
<feature type="signal peptide" evidence="6">
    <location>
        <begin position="1"/>
        <end position="18"/>
    </location>
</feature>
<keyword evidence="7" id="KW-1185">Reference proteome</keyword>
<dbReference type="PANTHER" id="PTHR13234:SF8">
    <property type="entry name" value="GAMMA-INTERFERON-INDUCIBLE LYSOSOMAL THIOL REDUCTASE"/>
    <property type="match status" value="1"/>
</dbReference>
<keyword evidence="4 6" id="KW-0732">Signal</keyword>
<evidence type="ECO:0000256" key="6">
    <source>
        <dbReference type="SAM" id="SignalP"/>
    </source>
</evidence>
<sequence>MLWLSLSLLFLFVSTSTASIESAPSSEIRGSRTNYIKESSPIDCAKVPPTFWCVNEKLTKECGFDKLCDGYSKATKNQKLQLTIFYESLCPDCQEFMTNDFYRNVYLKFGDFIKFELVPYGNAKNDDGKIKCQHGEKECAINKYHSCVLHYMPEPIPFIVCMEARIQDGSTMDKAAEKCYYTFHVQPHVADQIIHCANGDIGDKFQQDAAKRTAEAFPDQHTHVPWILFNNVSIESQQFLISDLPVAICEFYNGDRQPGNCKGLGSSSRTLNGCTKGYFLDEEDDFEA</sequence>